<dbReference type="SMART" id="SM00421">
    <property type="entry name" value="HTH_LUXR"/>
    <property type="match status" value="1"/>
</dbReference>
<keyword evidence="2" id="KW-0238">DNA-binding</keyword>
<dbReference type="PRINTS" id="PR00038">
    <property type="entry name" value="HTHLUXR"/>
</dbReference>
<gene>
    <name evidence="6" type="ORF">ACFYXQ_33280</name>
</gene>
<dbReference type="Pfam" id="PF00196">
    <property type="entry name" value="GerE"/>
    <property type="match status" value="1"/>
</dbReference>
<dbReference type="Gene3D" id="3.30.450.40">
    <property type="match status" value="1"/>
</dbReference>
<name>A0ABW6S8R1_9NOCA</name>
<dbReference type="SUPFAM" id="SSF55781">
    <property type="entry name" value="GAF domain-like"/>
    <property type="match status" value="1"/>
</dbReference>
<dbReference type="PANTHER" id="PTHR44688:SF16">
    <property type="entry name" value="DNA-BINDING TRANSCRIPTIONAL ACTIVATOR DEVR_DOSR"/>
    <property type="match status" value="1"/>
</dbReference>
<proteinExistence type="predicted"/>
<feature type="domain" description="HTH luxR-type" evidence="5">
    <location>
        <begin position="310"/>
        <end position="375"/>
    </location>
</feature>
<evidence type="ECO:0000259" key="5">
    <source>
        <dbReference type="PROSITE" id="PS50043"/>
    </source>
</evidence>
<protein>
    <submittedName>
        <fullName evidence="6">LuxR C-terminal-related transcriptional regulator</fullName>
    </submittedName>
</protein>
<sequence length="382" mass="41564">MVVQSATMRTGRDSDVHVAERAFAQLLELIGPDPDLLRLQDFNPSLSLIRDYASRALRTGLPSPEVTADVATILTSVDSAIRADVARRMRVHSKQFGGLTQVVQAINGDRDAPLSQILTRELCTGLGYGKAMYSLVSGSSWAPVSIALNPELRGDFDPLVAAVNGNSIPLRDAPREAELVRRRRSYAVGPSEVKCHTYRPLVDLSRPAGFLAVPVVVADRAIAIVHVDRHENDLTEADIHLITTLAQVCALATESAQLRAVISEQNRHTTAELDRLNRALRELERSVVTLDDIEERPSAPHAECRNDSRTTDYPPALTARERDVLALVAAGATNSTISRKLCISDGTVKSHVQRIFKKIGVNTRAEAAALYAGRRPAAEPQA</sequence>
<feature type="coiled-coil region" evidence="4">
    <location>
        <begin position="266"/>
        <end position="296"/>
    </location>
</feature>
<evidence type="ECO:0000313" key="6">
    <source>
        <dbReference type="EMBL" id="MFF3572652.1"/>
    </source>
</evidence>
<keyword evidence="7" id="KW-1185">Reference proteome</keyword>
<dbReference type="SUPFAM" id="SSF46894">
    <property type="entry name" value="C-terminal effector domain of the bipartite response regulators"/>
    <property type="match status" value="1"/>
</dbReference>
<dbReference type="PROSITE" id="PS00622">
    <property type="entry name" value="HTH_LUXR_1"/>
    <property type="match status" value="1"/>
</dbReference>
<reference evidence="6 7" key="1">
    <citation type="submission" date="2024-10" db="EMBL/GenBank/DDBJ databases">
        <title>The Natural Products Discovery Center: Release of the First 8490 Sequenced Strains for Exploring Actinobacteria Biosynthetic Diversity.</title>
        <authorList>
            <person name="Kalkreuter E."/>
            <person name="Kautsar S.A."/>
            <person name="Yang D."/>
            <person name="Bader C.D."/>
            <person name="Teijaro C.N."/>
            <person name="Fluegel L."/>
            <person name="Davis C.M."/>
            <person name="Simpson J.R."/>
            <person name="Lauterbach L."/>
            <person name="Steele A.D."/>
            <person name="Gui C."/>
            <person name="Meng S."/>
            <person name="Li G."/>
            <person name="Viehrig K."/>
            <person name="Ye F."/>
            <person name="Su P."/>
            <person name="Kiefer A.F."/>
            <person name="Nichols A."/>
            <person name="Cepeda A.J."/>
            <person name="Yan W."/>
            <person name="Fan B."/>
            <person name="Jiang Y."/>
            <person name="Adhikari A."/>
            <person name="Zheng C.-J."/>
            <person name="Schuster L."/>
            <person name="Cowan T.M."/>
            <person name="Smanski M.J."/>
            <person name="Chevrette M.G."/>
            <person name="De Carvalho L.P.S."/>
            <person name="Shen B."/>
        </authorList>
    </citation>
    <scope>NUCLEOTIDE SEQUENCE [LARGE SCALE GENOMIC DNA]</scope>
    <source>
        <strain evidence="6 7">NPDC002593</strain>
    </source>
</reference>
<dbReference type="PROSITE" id="PS50043">
    <property type="entry name" value="HTH_LUXR_2"/>
    <property type="match status" value="1"/>
</dbReference>
<evidence type="ECO:0000313" key="7">
    <source>
        <dbReference type="Proteomes" id="UP001601992"/>
    </source>
</evidence>
<evidence type="ECO:0000256" key="3">
    <source>
        <dbReference type="ARBA" id="ARBA00023163"/>
    </source>
</evidence>
<evidence type="ECO:0000256" key="4">
    <source>
        <dbReference type="SAM" id="Coils"/>
    </source>
</evidence>
<evidence type="ECO:0000256" key="1">
    <source>
        <dbReference type="ARBA" id="ARBA00023015"/>
    </source>
</evidence>
<keyword evidence="3" id="KW-0804">Transcription</keyword>
<comment type="caution">
    <text evidence="6">The sequence shown here is derived from an EMBL/GenBank/DDBJ whole genome shotgun (WGS) entry which is preliminary data.</text>
</comment>
<dbReference type="InterPro" id="IPR003018">
    <property type="entry name" value="GAF"/>
</dbReference>
<dbReference type="InterPro" id="IPR000792">
    <property type="entry name" value="Tscrpt_reg_LuxR_C"/>
</dbReference>
<dbReference type="EMBL" id="JBIAQY010000014">
    <property type="protein sequence ID" value="MFF3572652.1"/>
    <property type="molecule type" value="Genomic_DNA"/>
</dbReference>
<dbReference type="InterPro" id="IPR036388">
    <property type="entry name" value="WH-like_DNA-bd_sf"/>
</dbReference>
<dbReference type="Proteomes" id="UP001601992">
    <property type="component" value="Unassembled WGS sequence"/>
</dbReference>
<dbReference type="Pfam" id="PF01590">
    <property type="entry name" value="GAF"/>
    <property type="match status" value="1"/>
</dbReference>
<dbReference type="InterPro" id="IPR029016">
    <property type="entry name" value="GAF-like_dom_sf"/>
</dbReference>
<dbReference type="CDD" id="cd06170">
    <property type="entry name" value="LuxR_C_like"/>
    <property type="match status" value="1"/>
</dbReference>
<evidence type="ECO:0000256" key="2">
    <source>
        <dbReference type="ARBA" id="ARBA00023125"/>
    </source>
</evidence>
<dbReference type="PANTHER" id="PTHR44688">
    <property type="entry name" value="DNA-BINDING TRANSCRIPTIONAL ACTIVATOR DEVR_DOSR"/>
    <property type="match status" value="1"/>
</dbReference>
<organism evidence="6 7">
    <name type="scientific">Nocardia jiangxiensis</name>
    <dbReference type="NCBI Taxonomy" id="282685"/>
    <lineage>
        <taxon>Bacteria</taxon>
        <taxon>Bacillati</taxon>
        <taxon>Actinomycetota</taxon>
        <taxon>Actinomycetes</taxon>
        <taxon>Mycobacteriales</taxon>
        <taxon>Nocardiaceae</taxon>
        <taxon>Nocardia</taxon>
    </lineage>
</organism>
<keyword evidence="1" id="KW-0805">Transcription regulation</keyword>
<dbReference type="Gene3D" id="1.10.10.10">
    <property type="entry name" value="Winged helix-like DNA-binding domain superfamily/Winged helix DNA-binding domain"/>
    <property type="match status" value="1"/>
</dbReference>
<keyword evidence="4" id="KW-0175">Coiled coil</keyword>
<dbReference type="RefSeq" id="WP_245568242.1">
    <property type="nucleotide sequence ID" value="NZ_JBIAQY010000014.1"/>
</dbReference>
<accession>A0ABW6S8R1</accession>
<dbReference type="InterPro" id="IPR016032">
    <property type="entry name" value="Sig_transdc_resp-reg_C-effctor"/>
</dbReference>